<dbReference type="Pfam" id="PF22011">
    <property type="entry name" value="DUF6931"/>
    <property type="match status" value="1"/>
</dbReference>
<sequence>MSNRFDNMVKVAKEPAAKILAGTNTRLQTPLEAPASALPEVVLAELDRKGALVDLLRLMSVLLPPRERVWWACLAARDVVGAAPAGNTPSLLAAEAWVRKPSQDNREAARVAIDHALIHDDTVHCATAALFADGTLGPGSLAQHPAPAGASEVSAFAMNVVALGEHSDRFQEYGQLLVERAVDIARGGNGRVEKLEPDAQEG</sequence>
<protein>
    <submittedName>
        <fullName evidence="1">Uncharacterized protein</fullName>
    </submittedName>
</protein>
<evidence type="ECO:0000313" key="1">
    <source>
        <dbReference type="EMBL" id="MCU9849879.1"/>
    </source>
</evidence>
<proteinExistence type="predicted"/>
<organism evidence="1 2">
    <name type="scientific">Albidovulum salinarum</name>
    <dbReference type="NCBI Taxonomy" id="2984153"/>
    <lineage>
        <taxon>Bacteria</taxon>
        <taxon>Pseudomonadati</taxon>
        <taxon>Pseudomonadota</taxon>
        <taxon>Alphaproteobacteria</taxon>
        <taxon>Rhodobacterales</taxon>
        <taxon>Paracoccaceae</taxon>
        <taxon>Albidovulum</taxon>
    </lineage>
</organism>
<name>A0ABT2X933_9RHOB</name>
<evidence type="ECO:0000313" key="2">
    <source>
        <dbReference type="Proteomes" id="UP001209535"/>
    </source>
</evidence>
<reference evidence="1 2" key="1">
    <citation type="submission" date="2022-10" db="EMBL/GenBank/DDBJ databases">
        <title>Defluviimonas sp. nov., isolated from ocean surface sediments.</title>
        <authorList>
            <person name="He W."/>
            <person name="Wang L."/>
            <person name="Zhang D.-F."/>
        </authorList>
    </citation>
    <scope>NUCLEOTIDE SEQUENCE [LARGE SCALE GENOMIC DNA]</scope>
    <source>
        <strain evidence="1 2">WL0024</strain>
    </source>
</reference>
<dbReference type="RefSeq" id="WP_263339176.1">
    <property type="nucleotide sequence ID" value="NZ_JAOVQO010000018.1"/>
</dbReference>
<gene>
    <name evidence="1" type="ORF">OEZ60_17915</name>
</gene>
<dbReference type="Proteomes" id="UP001209535">
    <property type="component" value="Unassembled WGS sequence"/>
</dbReference>
<accession>A0ABT2X933</accession>
<comment type="caution">
    <text evidence="1">The sequence shown here is derived from an EMBL/GenBank/DDBJ whole genome shotgun (WGS) entry which is preliminary data.</text>
</comment>
<keyword evidence="2" id="KW-1185">Reference proteome</keyword>
<dbReference type="InterPro" id="IPR053855">
    <property type="entry name" value="DUF6931"/>
</dbReference>
<dbReference type="EMBL" id="JAOVQO010000018">
    <property type="protein sequence ID" value="MCU9849879.1"/>
    <property type="molecule type" value="Genomic_DNA"/>
</dbReference>